<reference evidence="2" key="1">
    <citation type="submission" date="2019-03" db="EMBL/GenBank/DDBJ databases">
        <title>WGS assembly of Setaria viridis.</title>
        <authorList>
            <person name="Huang P."/>
            <person name="Jenkins J."/>
            <person name="Grimwood J."/>
            <person name="Barry K."/>
            <person name="Healey A."/>
            <person name="Mamidi S."/>
            <person name="Sreedasyam A."/>
            <person name="Shu S."/>
            <person name="Feldman M."/>
            <person name="Wu J."/>
            <person name="Yu Y."/>
            <person name="Chen C."/>
            <person name="Johnson J."/>
            <person name="Rokhsar D."/>
            <person name="Baxter I."/>
            <person name="Schmutz J."/>
            <person name="Brutnell T."/>
            <person name="Kellogg E."/>
        </authorList>
    </citation>
    <scope>NUCLEOTIDE SEQUENCE [LARGE SCALE GENOMIC DNA]</scope>
</reference>
<feature type="compositionally biased region" description="Low complexity" evidence="1">
    <location>
        <begin position="82"/>
        <end position="105"/>
    </location>
</feature>
<dbReference type="Gramene" id="TKW08743">
    <property type="protein sequence ID" value="TKW08743"/>
    <property type="gene ID" value="SEVIR_6G044466v2"/>
</dbReference>
<feature type="compositionally biased region" description="Low complexity" evidence="1">
    <location>
        <begin position="59"/>
        <end position="70"/>
    </location>
</feature>
<proteinExistence type="predicted"/>
<organism evidence="2 3">
    <name type="scientific">Setaria viridis</name>
    <name type="common">Green bristlegrass</name>
    <name type="synonym">Setaria italica subsp. viridis</name>
    <dbReference type="NCBI Taxonomy" id="4556"/>
    <lineage>
        <taxon>Eukaryota</taxon>
        <taxon>Viridiplantae</taxon>
        <taxon>Streptophyta</taxon>
        <taxon>Embryophyta</taxon>
        <taxon>Tracheophyta</taxon>
        <taxon>Spermatophyta</taxon>
        <taxon>Magnoliopsida</taxon>
        <taxon>Liliopsida</taxon>
        <taxon>Poales</taxon>
        <taxon>Poaceae</taxon>
        <taxon>PACMAD clade</taxon>
        <taxon>Panicoideae</taxon>
        <taxon>Panicodae</taxon>
        <taxon>Paniceae</taxon>
        <taxon>Cenchrinae</taxon>
        <taxon>Setaria</taxon>
    </lineage>
</organism>
<protein>
    <submittedName>
        <fullName evidence="2">Uncharacterized protein</fullName>
    </submittedName>
</protein>
<feature type="region of interest" description="Disordered" evidence="1">
    <location>
        <begin position="1"/>
        <end position="105"/>
    </location>
</feature>
<name>A0A4U6U4Y8_SETVI</name>
<accession>A0A4U6U4Y8</accession>
<evidence type="ECO:0000256" key="1">
    <source>
        <dbReference type="SAM" id="MobiDB-lite"/>
    </source>
</evidence>
<dbReference type="Proteomes" id="UP000298652">
    <property type="component" value="Chromosome 6"/>
</dbReference>
<gene>
    <name evidence="2" type="ORF">SEVIR_6G044466v2</name>
</gene>
<keyword evidence="3" id="KW-1185">Reference proteome</keyword>
<dbReference type="AlphaFoldDB" id="A0A4U6U4Y8"/>
<dbReference type="EMBL" id="CM016557">
    <property type="protein sequence ID" value="TKW08743.1"/>
    <property type="molecule type" value="Genomic_DNA"/>
</dbReference>
<evidence type="ECO:0000313" key="2">
    <source>
        <dbReference type="EMBL" id="TKW08743.1"/>
    </source>
</evidence>
<sequence length="224" mass="23236">MEAVPATMNVARLAPKAGRGPARWRSSPRPAEALRRCSLARLAGPRTPALTPTAGGGPAPQRSSPRPAKAPARRRSPEQPARPRTTALAPTAGRARAAALPRPASRAPVVVLARPANRARAAAHSEQRLPRRCAPERLAETLRALVRTAGGVPSAGGRPHSVARPCGRWGHAGGAPGTVAYGRWEPAGGGARGAVAYGRREPAGGARGAVAHGRWRSSPVRYMV</sequence>
<evidence type="ECO:0000313" key="3">
    <source>
        <dbReference type="Proteomes" id="UP000298652"/>
    </source>
</evidence>